<feature type="compositionally biased region" description="Low complexity" evidence="6">
    <location>
        <begin position="818"/>
        <end position="827"/>
    </location>
</feature>
<evidence type="ECO:0000256" key="6">
    <source>
        <dbReference type="SAM" id="MobiDB-lite"/>
    </source>
</evidence>
<evidence type="ECO:0000313" key="8">
    <source>
        <dbReference type="EMBL" id="CAK8993943.1"/>
    </source>
</evidence>
<feature type="region of interest" description="Disordered" evidence="6">
    <location>
        <begin position="514"/>
        <end position="551"/>
    </location>
</feature>
<keyword evidence="3" id="KW-0223">Dioxygenase</keyword>
<comment type="cofactor">
    <cofactor evidence="1">
        <name>L-ascorbate</name>
        <dbReference type="ChEBI" id="CHEBI:38290"/>
    </cofactor>
</comment>
<feature type="compositionally biased region" description="Basic and acidic residues" evidence="6">
    <location>
        <begin position="534"/>
        <end position="548"/>
    </location>
</feature>
<dbReference type="EMBL" id="CAXAMM010001903">
    <property type="protein sequence ID" value="CAK8993943.1"/>
    <property type="molecule type" value="Genomic_DNA"/>
</dbReference>
<keyword evidence="4" id="KW-0560">Oxidoreductase</keyword>
<feature type="region of interest" description="Disordered" evidence="6">
    <location>
        <begin position="451"/>
        <end position="471"/>
    </location>
</feature>
<dbReference type="SMART" id="SM00702">
    <property type="entry name" value="P4Hc"/>
    <property type="match status" value="1"/>
</dbReference>
<dbReference type="PANTHER" id="PTHR10869:SF241">
    <property type="entry name" value="FE2OG DIOXYGENASE DOMAIN-CONTAINING PROTEIN"/>
    <property type="match status" value="1"/>
</dbReference>
<dbReference type="InterPro" id="IPR037238">
    <property type="entry name" value="YbiA-like_sf"/>
</dbReference>
<dbReference type="InterPro" id="IPR045054">
    <property type="entry name" value="P4HA-like"/>
</dbReference>
<gene>
    <name evidence="8" type="ORF">SCF082_LOCUS3725</name>
</gene>
<dbReference type="Proteomes" id="UP001642464">
    <property type="component" value="Unassembled WGS sequence"/>
</dbReference>
<feature type="region of interest" description="Disordered" evidence="6">
    <location>
        <begin position="809"/>
        <end position="830"/>
    </location>
</feature>
<dbReference type="InterPro" id="IPR006620">
    <property type="entry name" value="Pro_4_hyd_alph"/>
</dbReference>
<dbReference type="Gene3D" id="1.10.357.40">
    <property type="entry name" value="YbiA-like"/>
    <property type="match status" value="1"/>
</dbReference>
<dbReference type="SUPFAM" id="SSF110849">
    <property type="entry name" value="ParB/Sulfiredoxin"/>
    <property type="match status" value="1"/>
</dbReference>
<evidence type="ECO:0000256" key="5">
    <source>
        <dbReference type="ARBA" id="ARBA00023004"/>
    </source>
</evidence>
<evidence type="ECO:0000256" key="4">
    <source>
        <dbReference type="ARBA" id="ARBA00023002"/>
    </source>
</evidence>
<keyword evidence="2" id="KW-0479">Metal-binding</keyword>
<feature type="compositionally biased region" description="Basic residues" evidence="6">
    <location>
        <begin position="515"/>
        <end position="532"/>
    </location>
</feature>
<dbReference type="PANTHER" id="PTHR10869">
    <property type="entry name" value="PROLYL 4-HYDROXYLASE ALPHA SUBUNIT"/>
    <property type="match status" value="1"/>
</dbReference>
<dbReference type="SUPFAM" id="SSF143990">
    <property type="entry name" value="YbiA-like"/>
    <property type="match status" value="1"/>
</dbReference>
<dbReference type="PROSITE" id="PS51471">
    <property type="entry name" value="FE2OG_OXY"/>
    <property type="match status" value="1"/>
</dbReference>
<accession>A0ABP0HUR4</accession>
<keyword evidence="9" id="KW-1185">Reference proteome</keyword>
<reference evidence="8 9" key="1">
    <citation type="submission" date="2024-02" db="EMBL/GenBank/DDBJ databases">
        <authorList>
            <person name="Chen Y."/>
            <person name="Shah S."/>
            <person name="Dougan E. K."/>
            <person name="Thang M."/>
            <person name="Chan C."/>
        </authorList>
    </citation>
    <scope>NUCLEOTIDE SEQUENCE [LARGE SCALE GENOMIC DNA]</scope>
</reference>
<sequence length="1134" mass="126732">MARALDDDPPKIFRVFIHGDVRNVVVVRVSNHTKNLDQCAAFAQTVLHVAKCSELGQAWPFESLVPLEELLKHCEASLAGWSSCAIYMSHRPRRDGHVLHSLGVGPRKIFQVSDWAMVPLGTSLQPNQVWRFERAALLGLTLGALLSCEKAEQKWQDYIGPGAPFEEAAKVARLLPRTTIRPEKGPGPQHAFPAEATDPVPASSTCRAVPGRHGSAPPSASEAQVTLDEALQCWAQGPATWSNDQLIATPLERKDLREIEPMKEDCLQQILDLVRPTFRDKLRSPASPQRVSLDLVGSYLPWPRILGQLCREQELRHSRIIKKLDPSVCPEAEKRFRASIFRASQDIRYSHAAISQRFAQGEHQGELVSRLVDDLVAGHVDAVNLPPIVVIRWHGTHYVIMGNRRLRAYKEAYERGHDVEFRVIVHPFPQLDTLQDPEEQRAFNAKVVSAMSTKSDGKDVPASEAEQSRVSSSVQWRKDLLKRVQSLLKERPQGSNGKDETVDVDVIEVREVRPQKKAMPRPAKKAMPRPAKKAMPDRHESQRRDHGPKGPVAAEGWVAGKVERFQGPYKFLSNFFWSELDFQGLRYPSVEHAFQAAKLVENQQRVAYGFTSPSLSFGEAKRLGRQVALRKDWKEIREEVMAECLLAKFENPDLRKQLLSTGDRELVDGHSGSPDLIWGYHIPSKKGENRLGILLMELRSKLSRPLVQSKTKPPSTASEQTVALFHLDWPVKCLHDGLPAPYAACIQRIATEASLAGSCVVLPRRKICIALCGQLRDLDAWEQRLRSEHVDVNRRGRPCRERMLVQLLRSGSKGGPPEGSETGGRSSDNFTQEEVQDWPSLCKSLASALGLATSIVSDALGPEVPELPCGPVQYVDGRRAVWLDGHRYALCLNEGLVNEMPEALLGRVEAQVPLGQGEETALGVPSQKPSIFGGKFARALRGLLREEECQRLIELSEKEGYGLAGSRGFNPFTRFAQRCLLDAPLVAEALTWRLWQLLPQEYPPSSGQRLLGVNKRLRFLKYGPGMHHADHTDCAHEDEQSRSFLTVQLYLNSGFGGGRTTFISDGLVPIEPTTGGAIVFDHELYHRGGMVTSGLKYALRMDVSYEKVQGKSIWQQVPQDHAADERRKSRWGRK</sequence>
<feature type="domain" description="Fe2OG dioxygenase" evidence="7">
    <location>
        <begin position="1012"/>
        <end position="1134"/>
    </location>
</feature>
<dbReference type="Gene3D" id="2.60.120.620">
    <property type="entry name" value="q2cbj1_9rhob like domain"/>
    <property type="match status" value="1"/>
</dbReference>
<organism evidence="8 9">
    <name type="scientific">Durusdinium trenchii</name>
    <dbReference type="NCBI Taxonomy" id="1381693"/>
    <lineage>
        <taxon>Eukaryota</taxon>
        <taxon>Sar</taxon>
        <taxon>Alveolata</taxon>
        <taxon>Dinophyceae</taxon>
        <taxon>Suessiales</taxon>
        <taxon>Symbiodiniaceae</taxon>
        <taxon>Durusdinium</taxon>
    </lineage>
</organism>
<evidence type="ECO:0000259" key="7">
    <source>
        <dbReference type="PROSITE" id="PS51471"/>
    </source>
</evidence>
<evidence type="ECO:0000256" key="1">
    <source>
        <dbReference type="ARBA" id="ARBA00001961"/>
    </source>
</evidence>
<keyword evidence="5" id="KW-0408">Iron</keyword>
<dbReference type="CDD" id="cd16387">
    <property type="entry name" value="ParB_N_Srx"/>
    <property type="match status" value="1"/>
</dbReference>
<evidence type="ECO:0000256" key="2">
    <source>
        <dbReference type="ARBA" id="ARBA00022723"/>
    </source>
</evidence>
<proteinExistence type="predicted"/>
<dbReference type="InterPro" id="IPR036086">
    <property type="entry name" value="ParB/Sulfiredoxin_sf"/>
</dbReference>
<evidence type="ECO:0000313" key="9">
    <source>
        <dbReference type="Proteomes" id="UP001642464"/>
    </source>
</evidence>
<dbReference type="CDD" id="cd15457">
    <property type="entry name" value="NADAR"/>
    <property type="match status" value="1"/>
</dbReference>
<name>A0ABP0HUR4_9DINO</name>
<comment type="caution">
    <text evidence="8">The sequence shown here is derived from an EMBL/GenBank/DDBJ whole genome shotgun (WGS) entry which is preliminary data.</text>
</comment>
<dbReference type="InterPro" id="IPR012816">
    <property type="entry name" value="NADAR"/>
</dbReference>
<dbReference type="InterPro" id="IPR005123">
    <property type="entry name" value="Oxoglu/Fe-dep_dioxygenase_dom"/>
</dbReference>
<feature type="region of interest" description="Disordered" evidence="6">
    <location>
        <begin position="182"/>
        <end position="220"/>
    </location>
</feature>
<protein>
    <submittedName>
        <fullName evidence="8">N-glycosidase YbiA (Riboflavin biosynthesis intermediates N-glycosidase)</fullName>
    </submittedName>
</protein>
<evidence type="ECO:0000256" key="3">
    <source>
        <dbReference type="ARBA" id="ARBA00022964"/>
    </source>
</evidence>
<dbReference type="Pfam" id="PF08719">
    <property type="entry name" value="NADAR"/>
    <property type="match status" value="1"/>
</dbReference>